<gene>
    <name evidence="1" type="ORF">BOO71_0000019</name>
</gene>
<proteinExistence type="predicted"/>
<reference evidence="1 2" key="1">
    <citation type="submission" date="2017-01" db="EMBL/GenBank/DDBJ databases">
        <title>Genome Analysis of Deinococcus marmoris KOPRI26562.</title>
        <authorList>
            <person name="Kim J.H."/>
            <person name="Oh H.-M."/>
        </authorList>
    </citation>
    <scope>NUCLEOTIDE SEQUENCE [LARGE SCALE GENOMIC DNA]</scope>
    <source>
        <strain evidence="1 2">KOPRI26562</strain>
    </source>
</reference>
<evidence type="ECO:0000313" key="2">
    <source>
        <dbReference type="Proteomes" id="UP000186607"/>
    </source>
</evidence>
<dbReference type="AlphaFoldDB" id="A0A1U7P572"/>
<sequence length="202" mass="21883">MGLFQVGEHFTSQGVGEAGPNAGRELIRKTHTEPGVGQQLWQVTGLNVPVPEFLEEPECRVKADGPACGINPSFADDEPGSPDAQQPFANAPEGTAILGHHGGFAQSVGRCMEPVVFGTTLRDEELLEAKHDVGISPVRTPPGPLAVNFHRATTHLKMTLPGGFCGESRLNAEKSQTVQVALREQWRELWRFFSVHVVVFPV</sequence>
<dbReference type="Proteomes" id="UP000186607">
    <property type="component" value="Unassembled WGS sequence"/>
</dbReference>
<dbReference type="EMBL" id="MSTI01000002">
    <property type="protein sequence ID" value="OLV20321.1"/>
    <property type="molecule type" value="Genomic_DNA"/>
</dbReference>
<accession>A0A1U7P572</accession>
<keyword evidence="2" id="KW-1185">Reference proteome</keyword>
<comment type="caution">
    <text evidence="1">The sequence shown here is derived from an EMBL/GenBank/DDBJ whole genome shotgun (WGS) entry which is preliminary data.</text>
</comment>
<name>A0A1U7P572_9DEIO</name>
<protein>
    <submittedName>
        <fullName evidence="1">Uncharacterized protein</fullName>
    </submittedName>
</protein>
<evidence type="ECO:0000313" key="1">
    <source>
        <dbReference type="EMBL" id="OLV20321.1"/>
    </source>
</evidence>
<organism evidence="1 2">
    <name type="scientific">Deinococcus marmoris</name>
    <dbReference type="NCBI Taxonomy" id="249408"/>
    <lineage>
        <taxon>Bacteria</taxon>
        <taxon>Thermotogati</taxon>
        <taxon>Deinococcota</taxon>
        <taxon>Deinococci</taxon>
        <taxon>Deinococcales</taxon>
        <taxon>Deinococcaceae</taxon>
        <taxon>Deinococcus</taxon>
    </lineage>
</organism>